<evidence type="ECO:0000313" key="7">
    <source>
        <dbReference type="Proteomes" id="UP000305675"/>
    </source>
</evidence>
<keyword evidence="7" id="KW-1185">Reference proteome</keyword>
<evidence type="ECO:0000256" key="2">
    <source>
        <dbReference type="ARBA" id="ARBA00022801"/>
    </source>
</evidence>
<dbReference type="CDD" id="cd07402">
    <property type="entry name" value="MPP_GpdQ"/>
    <property type="match status" value="1"/>
</dbReference>
<dbReference type="InterPro" id="IPR004843">
    <property type="entry name" value="Calcineurin-like_PHP"/>
</dbReference>
<dbReference type="OrthoDB" id="9784378at2"/>
<proteinExistence type="inferred from homology"/>
<dbReference type="PANTHER" id="PTHR42988:SF2">
    <property type="entry name" value="CYCLIC NUCLEOTIDE PHOSPHODIESTERASE CBUA0032-RELATED"/>
    <property type="match status" value="1"/>
</dbReference>
<keyword evidence="2 6" id="KW-0378">Hydrolase</keyword>
<evidence type="ECO:0000256" key="1">
    <source>
        <dbReference type="ARBA" id="ARBA00022723"/>
    </source>
</evidence>
<dbReference type="EC" id="3.1.4.53" evidence="6"/>
<comment type="caution">
    <text evidence="6">The sequence shown here is derived from an EMBL/GenBank/DDBJ whole genome shotgun (WGS) entry which is preliminary data.</text>
</comment>
<comment type="similarity">
    <text evidence="4">Belongs to the cyclic nucleotide phosphodiesterase class-III family.</text>
</comment>
<feature type="domain" description="Calcineurin-like phosphoesterase" evidence="5">
    <location>
        <begin position="17"/>
        <end position="204"/>
    </location>
</feature>
<dbReference type="GO" id="GO:0004115">
    <property type="term" value="F:3',5'-cyclic-AMP phosphodiesterase activity"/>
    <property type="evidence" value="ECO:0007669"/>
    <property type="project" value="UniProtKB-EC"/>
</dbReference>
<dbReference type="Pfam" id="PF00149">
    <property type="entry name" value="Metallophos"/>
    <property type="match status" value="1"/>
</dbReference>
<name>A0A4U1BQB3_9GAMM</name>
<dbReference type="Proteomes" id="UP000305675">
    <property type="component" value="Unassembled WGS sequence"/>
</dbReference>
<protein>
    <submittedName>
        <fullName evidence="6">3',5'-cyclic-AMP phosphodiesterase</fullName>
        <ecNumber evidence="6">3.1.4.53</ecNumber>
    </submittedName>
</protein>
<keyword evidence="3" id="KW-0408">Iron</keyword>
<dbReference type="EMBL" id="SWCJ01000003">
    <property type="protein sequence ID" value="TKB56809.1"/>
    <property type="molecule type" value="Genomic_DNA"/>
</dbReference>
<dbReference type="SUPFAM" id="SSF56300">
    <property type="entry name" value="Metallo-dependent phosphatases"/>
    <property type="match status" value="1"/>
</dbReference>
<dbReference type="InterPro" id="IPR026575">
    <property type="entry name" value="GpdQ/CpdA-like"/>
</dbReference>
<gene>
    <name evidence="6" type="primary">cpdA</name>
    <name evidence="6" type="ORF">FCL42_06660</name>
</gene>
<organism evidence="6 7">
    <name type="scientific">Ferrimonas aestuarii</name>
    <dbReference type="NCBI Taxonomy" id="2569539"/>
    <lineage>
        <taxon>Bacteria</taxon>
        <taxon>Pseudomonadati</taxon>
        <taxon>Pseudomonadota</taxon>
        <taxon>Gammaproteobacteria</taxon>
        <taxon>Alteromonadales</taxon>
        <taxon>Ferrimonadaceae</taxon>
        <taxon>Ferrimonas</taxon>
    </lineage>
</organism>
<reference evidence="6 7" key="1">
    <citation type="submission" date="2019-04" db="EMBL/GenBank/DDBJ databases">
        <authorList>
            <person name="Hwang J.C."/>
        </authorList>
    </citation>
    <scope>NUCLEOTIDE SEQUENCE [LARGE SCALE GENOMIC DNA]</scope>
    <source>
        <strain evidence="6 7">IMCC35002</strain>
    </source>
</reference>
<evidence type="ECO:0000256" key="3">
    <source>
        <dbReference type="ARBA" id="ARBA00023004"/>
    </source>
</evidence>
<dbReference type="InterPro" id="IPR050884">
    <property type="entry name" value="CNP_phosphodiesterase-III"/>
</dbReference>
<dbReference type="PANTHER" id="PTHR42988">
    <property type="entry name" value="PHOSPHOHYDROLASE"/>
    <property type="match status" value="1"/>
</dbReference>
<evidence type="ECO:0000259" key="5">
    <source>
        <dbReference type="Pfam" id="PF00149"/>
    </source>
</evidence>
<evidence type="ECO:0000256" key="4">
    <source>
        <dbReference type="ARBA" id="ARBA00025742"/>
    </source>
</evidence>
<sequence>MSARTKVMLEGLDQETIRIAQLSDPHLLADKSADFLGQNPWDSFMAVLEMIASLNPHLLLVTGDISQDHTLTAYQHFAASVTQLGVPVASLPGNHDALVRMQSGFAGSGIMMNEQIDLGHWQLLQLDSTLPRVPAGALSEASLNWLDSTLGLSDKPTLVALHHHPIDTGCKWLDQHRLANGKELLKCVEQHNHVKGVVWGHVHQQGDYQLNQAQLMSVPSTSIQFKPQCDDFTLDTLQPGFRLLELHRDDSISSQVYRLPGERFLPDMSVSGY</sequence>
<accession>A0A4U1BQB3</accession>
<dbReference type="AlphaFoldDB" id="A0A4U1BQB3"/>
<keyword evidence="1" id="KW-0479">Metal-binding</keyword>
<evidence type="ECO:0000313" key="6">
    <source>
        <dbReference type="EMBL" id="TKB56809.1"/>
    </source>
</evidence>
<dbReference type="Gene3D" id="3.60.21.10">
    <property type="match status" value="1"/>
</dbReference>
<dbReference type="InterPro" id="IPR029052">
    <property type="entry name" value="Metallo-depent_PP-like"/>
</dbReference>
<dbReference type="NCBIfam" id="NF008359">
    <property type="entry name" value="PRK11148.1"/>
    <property type="match status" value="1"/>
</dbReference>
<dbReference type="RefSeq" id="WP_136862612.1">
    <property type="nucleotide sequence ID" value="NZ_SWCJ01000003.1"/>
</dbReference>
<dbReference type="GO" id="GO:0046872">
    <property type="term" value="F:metal ion binding"/>
    <property type="evidence" value="ECO:0007669"/>
    <property type="project" value="UniProtKB-KW"/>
</dbReference>